<feature type="chain" id="PRO_5011577365" evidence="1">
    <location>
        <begin position="22"/>
        <end position="159"/>
    </location>
</feature>
<feature type="signal peptide" evidence="1">
    <location>
        <begin position="1"/>
        <end position="21"/>
    </location>
</feature>
<dbReference type="AlphaFoldDB" id="A0A1I0L4H1"/>
<sequence length="159" mass="17040">MRHVAKLTACCALLGAAASWAIVPPESGPGTLASKAFFKPELALTISNVPLRELQPQMSAASSRGWDAFFARHGRDFNVYLDARTGTPTSIQGSIPLIPGDGVGNRVTLESLRQRLGRDIKRVDAATLADLVVQFIAENQDAMAVDPLMLGEPRVTQIT</sequence>
<keyword evidence="3" id="KW-1185">Reference proteome</keyword>
<feature type="non-terminal residue" evidence="2">
    <location>
        <position position="159"/>
    </location>
</feature>
<gene>
    <name evidence="2" type="ORF">SAMN05443639_117175</name>
</gene>
<reference evidence="3" key="1">
    <citation type="submission" date="2016-10" db="EMBL/GenBank/DDBJ databases">
        <authorList>
            <person name="Varghese N."/>
            <person name="Submissions S."/>
        </authorList>
    </citation>
    <scope>NUCLEOTIDE SEQUENCE [LARGE SCALE GENOMIC DNA]</scope>
    <source>
        <strain evidence="3">DSM 16858</strain>
    </source>
</reference>
<organism evidence="2 3">
    <name type="scientific">Stigmatella erecta</name>
    <dbReference type="NCBI Taxonomy" id="83460"/>
    <lineage>
        <taxon>Bacteria</taxon>
        <taxon>Pseudomonadati</taxon>
        <taxon>Myxococcota</taxon>
        <taxon>Myxococcia</taxon>
        <taxon>Myxococcales</taxon>
        <taxon>Cystobacterineae</taxon>
        <taxon>Archangiaceae</taxon>
        <taxon>Stigmatella</taxon>
    </lineage>
</organism>
<protein>
    <submittedName>
        <fullName evidence="2">Uncharacterized protein</fullName>
    </submittedName>
</protein>
<keyword evidence="1" id="KW-0732">Signal</keyword>
<dbReference type="EMBL" id="FOIJ01000017">
    <property type="protein sequence ID" value="SEU33754.1"/>
    <property type="molecule type" value="Genomic_DNA"/>
</dbReference>
<evidence type="ECO:0000256" key="1">
    <source>
        <dbReference type="SAM" id="SignalP"/>
    </source>
</evidence>
<accession>A0A1I0L4H1</accession>
<evidence type="ECO:0000313" key="2">
    <source>
        <dbReference type="EMBL" id="SEU33754.1"/>
    </source>
</evidence>
<dbReference type="Proteomes" id="UP000199181">
    <property type="component" value="Unassembled WGS sequence"/>
</dbReference>
<proteinExistence type="predicted"/>
<name>A0A1I0L4H1_9BACT</name>
<evidence type="ECO:0000313" key="3">
    <source>
        <dbReference type="Proteomes" id="UP000199181"/>
    </source>
</evidence>